<organism evidence="1 2">
    <name type="scientific">Achromobacter agilis</name>
    <dbReference type="NCBI Taxonomy" id="1353888"/>
    <lineage>
        <taxon>Bacteria</taxon>
        <taxon>Pseudomonadati</taxon>
        <taxon>Pseudomonadota</taxon>
        <taxon>Betaproteobacteria</taxon>
        <taxon>Burkholderiales</taxon>
        <taxon>Alcaligenaceae</taxon>
        <taxon>Achromobacter</taxon>
    </lineage>
</organism>
<proteinExistence type="predicted"/>
<dbReference type="RefSeq" id="WP_129530328.1">
    <property type="nucleotide sequence ID" value="NZ_UFQB01000031.1"/>
</dbReference>
<dbReference type="OrthoDB" id="5444681at2"/>
<dbReference type="InterPro" id="IPR010352">
    <property type="entry name" value="DUF945"/>
</dbReference>
<evidence type="ECO:0008006" key="3">
    <source>
        <dbReference type="Google" id="ProtNLM"/>
    </source>
</evidence>
<reference evidence="1 2" key="1">
    <citation type="submission" date="2018-07" db="EMBL/GenBank/DDBJ databases">
        <authorList>
            <person name="Peeters C."/>
        </authorList>
    </citation>
    <scope>NUCLEOTIDE SEQUENCE [LARGE SCALE GENOMIC DNA]</scope>
    <source>
        <strain evidence="1 2">LMG 3411</strain>
    </source>
</reference>
<evidence type="ECO:0000313" key="2">
    <source>
        <dbReference type="Proteomes" id="UP000289184"/>
    </source>
</evidence>
<accession>A0A446CUY3</accession>
<gene>
    <name evidence="1" type="ORF">AGI3411_05300</name>
</gene>
<protein>
    <recommendedName>
        <fullName evidence="3">Protein YdgA</fullName>
    </recommendedName>
</protein>
<sequence length="491" mass="52753">MKKSAIVGVVVALGAVWTGTAWYTGQKAEAFVKQSIDQANAELQKFGEKWGVTPVVELMSFERGVFSSTERYRVKFTEPAADGKPAQEHAIQFVEYLDHGPFPLSKLKSGSFAPAMVASRFQLEETPVVKEWFAATKGTVPLSGAYSVSYAKNVSGNFDMAPVEFAKDDTSLAFSGMKGDVTYATGSKHGTVSLLADSLVLKGPASEDNDIVSMAMQGLSLTSDMTPAKNEMYVGSQKLGLKNWTITSKEKPPVQLKDTVIAVDMTEADATMGAKMDVDFGMISIQDKDMAGLKLVVDAKRLDAKAFKALNDVYEAASRRVLQSKGEAQSPEFTDEEKQVLKTNVELLLAGNPTLSVSPLEVRTANGTSTFNLDLDLTKPASLEGEFADTAKEVVRKLNAKLVLSKGNLGDLMAIEPQVRGVPAEQAVQTAKGQAEMVGTMATAMGLAKVENDNIVTYLNYADGQVDFNGKKMPVEQFLMMVLSGAMGGAR</sequence>
<keyword evidence="2" id="KW-1185">Reference proteome</keyword>
<dbReference type="Proteomes" id="UP000289184">
    <property type="component" value="Unassembled WGS sequence"/>
</dbReference>
<dbReference type="AlphaFoldDB" id="A0A446CUY3"/>
<evidence type="ECO:0000313" key="1">
    <source>
        <dbReference type="EMBL" id="SSW71684.1"/>
    </source>
</evidence>
<dbReference type="EMBL" id="UFQB01000031">
    <property type="protein sequence ID" value="SSW71684.1"/>
    <property type="molecule type" value="Genomic_DNA"/>
</dbReference>
<name>A0A446CUY3_9BURK</name>
<dbReference type="Pfam" id="PF06097">
    <property type="entry name" value="DUF945"/>
    <property type="match status" value="1"/>
</dbReference>